<comment type="similarity">
    <text evidence="3 6">Belongs to the actin-binding proteins ADF family. GMF subfamily.</text>
</comment>
<dbReference type="PANTHER" id="PTHR11249:SF2">
    <property type="entry name" value="GLIA MATURATION FACTOR"/>
    <property type="match status" value="1"/>
</dbReference>
<keyword evidence="4" id="KW-0963">Cytoplasm</keyword>
<proteinExistence type="inferred from homology"/>
<dbReference type="GO" id="GO:0030864">
    <property type="term" value="C:cortical actin cytoskeleton"/>
    <property type="evidence" value="ECO:0007669"/>
    <property type="project" value="TreeGrafter"/>
</dbReference>
<evidence type="ECO:0000256" key="2">
    <source>
        <dbReference type="ARBA" id="ARBA00004496"/>
    </source>
</evidence>
<dbReference type="GO" id="GO:0071846">
    <property type="term" value="P:actin filament debranching"/>
    <property type="evidence" value="ECO:0007669"/>
    <property type="project" value="InterPro"/>
</dbReference>
<name>A0A8J1TLH4_OWEFU</name>
<dbReference type="Proteomes" id="UP000749559">
    <property type="component" value="Unassembled WGS sequence"/>
</dbReference>
<keyword evidence="8" id="KW-1185">Reference proteome</keyword>
<dbReference type="InterPro" id="IPR029006">
    <property type="entry name" value="ADF-H/Gelsolin-like_dom_sf"/>
</dbReference>
<dbReference type="FunFam" id="3.40.20.10:FF:000026">
    <property type="entry name" value="Glia maturation factor"/>
    <property type="match status" value="1"/>
</dbReference>
<dbReference type="InterPro" id="IPR011171">
    <property type="entry name" value="GMF"/>
</dbReference>
<evidence type="ECO:0000256" key="6">
    <source>
        <dbReference type="PIRNR" id="PIRNR001788"/>
    </source>
</evidence>
<dbReference type="GO" id="GO:0003779">
    <property type="term" value="F:actin binding"/>
    <property type="evidence" value="ECO:0007669"/>
    <property type="project" value="InterPro"/>
</dbReference>
<dbReference type="InterPro" id="IPR002108">
    <property type="entry name" value="ADF-H"/>
</dbReference>
<reference evidence="7" key="1">
    <citation type="submission" date="2022-03" db="EMBL/GenBank/DDBJ databases">
        <authorList>
            <person name="Martin C."/>
        </authorList>
    </citation>
    <scope>NUCLEOTIDE SEQUENCE</scope>
</reference>
<evidence type="ECO:0000256" key="4">
    <source>
        <dbReference type="ARBA" id="ARBA00022490"/>
    </source>
</evidence>
<evidence type="ECO:0000256" key="5">
    <source>
        <dbReference type="ARBA" id="ARBA00023242"/>
    </source>
</evidence>
<protein>
    <submittedName>
        <fullName evidence="7">Uncharacterized protein</fullName>
    </submittedName>
</protein>
<dbReference type="EMBL" id="CAIIXF020000012">
    <property type="protein sequence ID" value="CAH1801707.1"/>
    <property type="molecule type" value="Genomic_DNA"/>
</dbReference>
<sequence>MAQNLKICEIEDSLKQKLTKFRFRKSKDNGAIVMKIDSTNYMIILDEEYEDNITIEELQAELPEHLPRYVAYSYVYHHGDGRISYPLCFIFISPSGCKPEIHMLYAGSKLELVNTLQLTKAFELRDLEEFTEEWLKKKLAFFR</sequence>
<dbReference type="OrthoDB" id="3919494at2759"/>
<dbReference type="GO" id="GO:0034316">
    <property type="term" value="P:negative regulation of Arp2/3 complex-mediated actin nucleation"/>
    <property type="evidence" value="ECO:0007669"/>
    <property type="project" value="TreeGrafter"/>
</dbReference>
<dbReference type="GO" id="GO:0005634">
    <property type="term" value="C:nucleus"/>
    <property type="evidence" value="ECO:0007669"/>
    <property type="project" value="UniProtKB-SubCell"/>
</dbReference>
<dbReference type="PIRSF" id="PIRSF001788">
    <property type="entry name" value="GMF-beta"/>
    <property type="match status" value="1"/>
</dbReference>
<dbReference type="SUPFAM" id="SSF55753">
    <property type="entry name" value="Actin depolymerizing proteins"/>
    <property type="match status" value="1"/>
</dbReference>
<dbReference type="Gene3D" id="3.40.20.10">
    <property type="entry name" value="Severin"/>
    <property type="match status" value="1"/>
</dbReference>
<accession>A0A8J1TLH4</accession>
<keyword evidence="5" id="KW-0539">Nucleus</keyword>
<dbReference type="CDD" id="cd11283">
    <property type="entry name" value="ADF_GMF-beta_like"/>
    <property type="match status" value="1"/>
</dbReference>
<dbReference type="SMART" id="SM00102">
    <property type="entry name" value="ADF"/>
    <property type="match status" value="1"/>
</dbReference>
<organism evidence="7 8">
    <name type="scientific">Owenia fusiformis</name>
    <name type="common">Polychaete worm</name>
    <dbReference type="NCBI Taxonomy" id="6347"/>
    <lineage>
        <taxon>Eukaryota</taxon>
        <taxon>Metazoa</taxon>
        <taxon>Spiralia</taxon>
        <taxon>Lophotrochozoa</taxon>
        <taxon>Annelida</taxon>
        <taxon>Polychaeta</taxon>
        <taxon>Sedentaria</taxon>
        <taxon>Canalipalpata</taxon>
        <taxon>Sabellida</taxon>
        <taxon>Oweniida</taxon>
        <taxon>Oweniidae</taxon>
        <taxon>Owenia</taxon>
    </lineage>
</organism>
<evidence type="ECO:0000256" key="3">
    <source>
        <dbReference type="ARBA" id="ARBA00010055"/>
    </source>
</evidence>
<evidence type="ECO:0000313" key="7">
    <source>
        <dbReference type="EMBL" id="CAH1801707.1"/>
    </source>
</evidence>
<dbReference type="PROSITE" id="PS51263">
    <property type="entry name" value="ADF_H"/>
    <property type="match status" value="1"/>
</dbReference>
<comment type="subcellular location">
    <subcellularLocation>
        <location evidence="2">Cytoplasm</location>
    </subcellularLocation>
    <subcellularLocation>
        <location evidence="1">Nucleus</location>
    </subcellularLocation>
</comment>
<comment type="caution">
    <text evidence="7">The sequence shown here is derived from an EMBL/GenBank/DDBJ whole genome shotgun (WGS) entry which is preliminary data.</text>
</comment>
<dbReference type="GO" id="GO:0071933">
    <property type="term" value="F:Arp2/3 complex binding"/>
    <property type="evidence" value="ECO:0007669"/>
    <property type="project" value="InterPro"/>
</dbReference>
<evidence type="ECO:0000256" key="1">
    <source>
        <dbReference type="ARBA" id="ARBA00004123"/>
    </source>
</evidence>
<dbReference type="Pfam" id="PF00241">
    <property type="entry name" value="Cofilin_ADF"/>
    <property type="match status" value="1"/>
</dbReference>
<evidence type="ECO:0000313" key="8">
    <source>
        <dbReference type="Proteomes" id="UP000749559"/>
    </source>
</evidence>
<dbReference type="PANTHER" id="PTHR11249">
    <property type="entry name" value="GLIAL FACTOR NATURATION FACTOR"/>
    <property type="match status" value="1"/>
</dbReference>
<dbReference type="AlphaFoldDB" id="A0A8J1TLH4"/>
<gene>
    <name evidence="7" type="ORF">OFUS_LOCUS25473</name>
</gene>